<protein>
    <submittedName>
        <fullName evidence="1">Nitrogen regulation protein NIFR3</fullName>
    </submittedName>
</protein>
<accession>A0A380DPR5</accession>
<evidence type="ECO:0000313" key="2">
    <source>
        <dbReference type="Proteomes" id="UP000255091"/>
    </source>
</evidence>
<dbReference type="AlphaFoldDB" id="A0A380DPR5"/>
<evidence type="ECO:0000313" key="1">
    <source>
        <dbReference type="EMBL" id="SUK42647.1"/>
    </source>
</evidence>
<reference evidence="1 2" key="1">
    <citation type="submission" date="2018-06" db="EMBL/GenBank/DDBJ databases">
        <authorList>
            <consortium name="Pathogen Informatics"/>
            <person name="Doyle S."/>
        </authorList>
    </citation>
    <scope>NUCLEOTIDE SEQUENCE [LARGE SCALE GENOMIC DNA]</scope>
    <source>
        <strain evidence="1 2">NCTC6133</strain>
    </source>
</reference>
<proteinExistence type="predicted"/>
<gene>
    <name evidence="1" type="ORF">NCTC6133_01509</name>
</gene>
<dbReference type="EMBL" id="UHAP01000001">
    <property type="protein sequence ID" value="SUK42647.1"/>
    <property type="molecule type" value="Genomic_DNA"/>
</dbReference>
<name>A0A380DPR5_STAAU</name>
<sequence>MCKLGCGPQHREFRNEILQAMRVGGAGPQQREIGFPISTDNASWRGPNIEAGGKSAYNNVQVGVGRRNKFCENIISVPLPLNICVATLFLSCPSRENNTTYNAKYSNCYK</sequence>
<dbReference type="Proteomes" id="UP000255091">
    <property type="component" value="Unassembled WGS sequence"/>
</dbReference>
<organism evidence="1 2">
    <name type="scientific">Staphylococcus aureus</name>
    <dbReference type="NCBI Taxonomy" id="1280"/>
    <lineage>
        <taxon>Bacteria</taxon>
        <taxon>Bacillati</taxon>
        <taxon>Bacillota</taxon>
        <taxon>Bacilli</taxon>
        <taxon>Bacillales</taxon>
        <taxon>Staphylococcaceae</taxon>
        <taxon>Staphylococcus</taxon>
    </lineage>
</organism>